<evidence type="ECO:0000313" key="3">
    <source>
        <dbReference type="EMBL" id="MZR29812.1"/>
    </source>
</evidence>
<keyword evidence="1" id="KW-0133">Cell shape</keyword>
<proteinExistence type="predicted"/>
<feature type="active site" description="Nucleophile" evidence="1">
    <location>
        <position position="144"/>
    </location>
</feature>
<dbReference type="GO" id="GO:0016740">
    <property type="term" value="F:transferase activity"/>
    <property type="evidence" value="ECO:0007669"/>
    <property type="project" value="InterPro"/>
</dbReference>
<reference evidence="3 4" key="1">
    <citation type="submission" date="2019-12" db="EMBL/GenBank/DDBJ databases">
        <title>Snethiella sp. nov. sp. isolated from sea sand.</title>
        <authorList>
            <person name="Kim J."/>
            <person name="Jeong S.E."/>
            <person name="Jung H.S."/>
            <person name="Jeon C.O."/>
        </authorList>
    </citation>
    <scope>NUCLEOTIDE SEQUENCE [LARGE SCALE GENOMIC DNA]</scope>
    <source>
        <strain evidence="3 4">DP05</strain>
    </source>
</reference>
<keyword evidence="4" id="KW-1185">Reference proteome</keyword>
<dbReference type="PANTHER" id="PTHR38589:SF1">
    <property type="entry name" value="BLR0621 PROTEIN"/>
    <property type="match status" value="1"/>
</dbReference>
<dbReference type="Proteomes" id="UP000476030">
    <property type="component" value="Unassembled WGS sequence"/>
</dbReference>
<dbReference type="GO" id="GO:0008360">
    <property type="term" value="P:regulation of cell shape"/>
    <property type="evidence" value="ECO:0007669"/>
    <property type="project" value="UniProtKB-UniRule"/>
</dbReference>
<evidence type="ECO:0000313" key="4">
    <source>
        <dbReference type="Proteomes" id="UP000476030"/>
    </source>
</evidence>
<sequence>MDIEITDIDGTRAKLRYGTLTFDCALGKAGITTHKREGDHATPAGRFPLRKLYFRPDRLTQPPCALPITEIETLDGWCDAPDHALYNQYVRLPFDASHEQLWRTDELYDLVVVLGYNDDPVVPSAGSCIFMHVARDGYSPTEGCVALEKGDLLELLAAIGKESFINIPQS</sequence>
<dbReference type="GO" id="GO:0009252">
    <property type="term" value="P:peptidoglycan biosynthetic process"/>
    <property type="evidence" value="ECO:0007669"/>
    <property type="project" value="UniProtKB-KW"/>
</dbReference>
<dbReference type="Pfam" id="PF03734">
    <property type="entry name" value="YkuD"/>
    <property type="match status" value="1"/>
</dbReference>
<dbReference type="RefSeq" id="WP_161314351.1">
    <property type="nucleotide sequence ID" value="NZ_WTUW01000001.1"/>
</dbReference>
<name>A0A6L8W5P1_9PROT</name>
<dbReference type="GO" id="GO:0071555">
    <property type="term" value="P:cell wall organization"/>
    <property type="evidence" value="ECO:0007669"/>
    <property type="project" value="UniProtKB-UniRule"/>
</dbReference>
<feature type="domain" description="L,D-TPase catalytic" evidence="2">
    <location>
        <begin position="1"/>
        <end position="168"/>
    </location>
</feature>
<feature type="active site" description="Proton donor/acceptor" evidence="1">
    <location>
        <position position="132"/>
    </location>
</feature>
<comment type="pathway">
    <text evidence="1">Cell wall biogenesis; peptidoglycan biosynthesis.</text>
</comment>
<evidence type="ECO:0000259" key="2">
    <source>
        <dbReference type="PROSITE" id="PS52029"/>
    </source>
</evidence>
<comment type="caution">
    <text evidence="3">The sequence shown here is derived from an EMBL/GenBank/DDBJ whole genome shotgun (WGS) entry which is preliminary data.</text>
</comment>
<protein>
    <submittedName>
        <fullName evidence="3">L,D-transpeptidase family protein</fullName>
    </submittedName>
</protein>
<dbReference type="InterPro" id="IPR005490">
    <property type="entry name" value="LD_TPept_cat_dom"/>
</dbReference>
<organism evidence="3 4">
    <name type="scientific">Sneathiella litorea</name>
    <dbReference type="NCBI Taxonomy" id="2606216"/>
    <lineage>
        <taxon>Bacteria</taxon>
        <taxon>Pseudomonadati</taxon>
        <taxon>Pseudomonadota</taxon>
        <taxon>Alphaproteobacteria</taxon>
        <taxon>Sneathiellales</taxon>
        <taxon>Sneathiellaceae</taxon>
        <taxon>Sneathiella</taxon>
    </lineage>
</organism>
<dbReference type="EMBL" id="WTUW01000001">
    <property type="protein sequence ID" value="MZR29812.1"/>
    <property type="molecule type" value="Genomic_DNA"/>
</dbReference>
<keyword evidence="1" id="KW-0961">Cell wall biogenesis/degradation</keyword>
<gene>
    <name evidence="3" type="ORF">GQE98_04095</name>
</gene>
<dbReference type="PROSITE" id="PS52029">
    <property type="entry name" value="LD_TPASE"/>
    <property type="match status" value="1"/>
</dbReference>
<dbReference type="AlphaFoldDB" id="A0A6L8W5P1"/>
<accession>A0A6L8W5P1</accession>
<evidence type="ECO:0000256" key="1">
    <source>
        <dbReference type="PROSITE-ProRule" id="PRU01373"/>
    </source>
</evidence>
<dbReference type="PANTHER" id="PTHR38589">
    <property type="entry name" value="BLR0621 PROTEIN"/>
    <property type="match status" value="1"/>
</dbReference>
<keyword evidence="1" id="KW-0573">Peptidoglycan synthesis</keyword>